<proteinExistence type="predicted"/>
<keyword evidence="3" id="KW-1185">Reference proteome</keyword>
<dbReference type="OrthoDB" id="6071166at2759"/>
<dbReference type="AlphaFoldDB" id="A0A5B7J198"/>
<sequence length="107" mass="12557">MVYREGTEYLEVNLGAPHLVTKVEVQGRFGNGQGREFARQYKLQLWRPGLSHWVTYIDSRGQQVSYPWKKRVMPFKQSEEKCMSGRKLCDVVVYLCGLSYWVTYIDS</sequence>
<dbReference type="InterPro" id="IPR000421">
    <property type="entry name" value="FA58C"/>
</dbReference>
<evidence type="ECO:0000313" key="2">
    <source>
        <dbReference type="EMBL" id="MPC86648.1"/>
    </source>
</evidence>
<organism evidence="2 3">
    <name type="scientific">Portunus trituberculatus</name>
    <name type="common">Swimming crab</name>
    <name type="synonym">Neptunus trituberculatus</name>
    <dbReference type="NCBI Taxonomy" id="210409"/>
    <lineage>
        <taxon>Eukaryota</taxon>
        <taxon>Metazoa</taxon>
        <taxon>Ecdysozoa</taxon>
        <taxon>Arthropoda</taxon>
        <taxon>Crustacea</taxon>
        <taxon>Multicrustacea</taxon>
        <taxon>Malacostraca</taxon>
        <taxon>Eumalacostraca</taxon>
        <taxon>Eucarida</taxon>
        <taxon>Decapoda</taxon>
        <taxon>Pleocyemata</taxon>
        <taxon>Brachyura</taxon>
        <taxon>Eubrachyura</taxon>
        <taxon>Portunoidea</taxon>
        <taxon>Portunidae</taxon>
        <taxon>Portuninae</taxon>
        <taxon>Portunus</taxon>
    </lineage>
</organism>
<dbReference type="PROSITE" id="PS50022">
    <property type="entry name" value="FA58C_3"/>
    <property type="match status" value="1"/>
</dbReference>
<keyword evidence="2" id="KW-0675">Receptor</keyword>
<dbReference type="Gene3D" id="2.60.120.260">
    <property type="entry name" value="Galactose-binding domain-like"/>
    <property type="match status" value="1"/>
</dbReference>
<dbReference type="Proteomes" id="UP000324222">
    <property type="component" value="Unassembled WGS sequence"/>
</dbReference>
<protein>
    <submittedName>
        <fullName evidence="2">Discoidin domain-containing receptor A</fullName>
    </submittedName>
</protein>
<dbReference type="EMBL" id="VSRR010072089">
    <property type="protein sequence ID" value="MPC86648.1"/>
    <property type="molecule type" value="Genomic_DNA"/>
</dbReference>
<name>A0A5B7J198_PORTR</name>
<dbReference type="SUPFAM" id="SSF49785">
    <property type="entry name" value="Galactose-binding domain-like"/>
    <property type="match status" value="1"/>
</dbReference>
<reference evidence="2 3" key="1">
    <citation type="submission" date="2019-05" db="EMBL/GenBank/DDBJ databases">
        <title>Another draft genome of Portunus trituberculatus and its Hox gene families provides insights of decapod evolution.</title>
        <authorList>
            <person name="Jeong J.-H."/>
            <person name="Song I."/>
            <person name="Kim S."/>
            <person name="Choi T."/>
            <person name="Kim D."/>
            <person name="Ryu S."/>
            <person name="Kim W."/>
        </authorList>
    </citation>
    <scope>NUCLEOTIDE SEQUENCE [LARGE SCALE GENOMIC DNA]</scope>
    <source>
        <tissue evidence="2">Muscle</tissue>
    </source>
</reference>
<feature type="domain" description="F5/8 type C" evidence="1">
    <location>
        <begin position="1"/>
        <end position="56"/>
    </location>
</feature>
<accession>A0A5B7J198</accession>
<gene>
    <name evidence="2" type="primary">ddr-1_0</name>
    <name evidence="2" type="ORF">E2C01_081483</name>
</gene>
<evidence type="ECO:0000313" key="3">
    <source>
        <dbReference type="Proteomes" id="UP000324222"/>
    </source>
</evidence>
<comment type="caution">
    <text evidence="2">The sequence shown here is derived from an EMBL/GenBank/DDBJ whole genome shotgun (WGS) entry which is preliminary data.</text>
</comment>
<dbReference type="InterPro" id="IPR008979">
    <property type="entry name" value="Galactose-bd-like_sf"/>
</dbReference>
<evidence type="ECO:0000259" key="1">
    <source>
        <dbReference type="PROSITE" id="PS50022"/>
    </source>
</evidence>